<keyword evidence="1" id="KW-0472">Membrane</keyword>
<keyword evidence="1" id="KW-0812">Transmembrane</keyword>
<proteinExistence type="predicted"/>
<reference evidence="2 3" key="1">
    <citation type="journal article" date="2016" name="Nat. Commun.">
        <title>Thousands of microbial genomes shed light on interconnected biogeochemical processes in an aquifer system.</title>
        <authorList>
            <person name="Anantharaman K."/>
            <person name="Brown C.T."/>
            <person name="Hug L.A."/>
            <person name="Sharon I."/>
            <person name="Castelle C.J."/>
            <person name="Probst A.J."/>
            <person name="Thomas B.C."/>
            <person name="Singh A."/>
            <person name="Wilkins M.J."/>
            <person name="Karaoz U."/>
            <person name="Brodie E.L."/>
            <person name="Williams K.H."/>
            <person name="Hubbard S.S."/>
            <person name="Banfield J.F."/>
        </authorList>
    </citation>
    <scope>NUCLEOTIDE SEQUENCE [LARGE SCALE GENOMIC DNA]</scope>
</reference>
<evidence type="ECO:0000313" key="2">
    <source>
        <dbReference type="EMBL" id="OGE99683.1"/>
    </source>
</evidence>
<protein>
    <recommendedName>
        <fullName evidence="4">Stage II sporulation protein M</fullName>
    </recommendedName>
</protein>
<dbReference type="Pfam" id="PF01944">
    <property type="entry name" value="SpoIIM"/>
    <property type="match status" value="1"/>
</dbReference>
<dbReference type="InterPro" id="IPR002798">
    <property type="entry name" value="SpoIIM-like"/>
</dbReference>
<dbReference type="PANTHER" id="PTHR35337:SF1">
    <property type="entry name" value="SLR1478 PROTEIN"/>
    <property type="match status" value="1"/>
</dbReference>
<feature type="transmembrane region" description="Helical" evidence="1">
    <location>
        <begin position="21"/>
        <end position="39"/>
    </location>
</feature>
<dbReference type="EMBL" id="MFFF01000018">
    <property type="protein sequence ID" value="OGE99683.1"/>
    <property type="molecule type" value="Genomic_DNA"/>
</dbReference>
<feature type="transmembrane region" description="Helical" evidence="1">
    <location>
        <begin position="82"/>
        <end position="110"/>
    </location>
</feature>
<evidence type="ECO:0000313" key="3">
    <source>
        <dbReference type="Proteomes" id="UP000177235"/>
    </source>
</evidence>
<gene>
    <name evidence="2" type="ORF">A3J05_00630</name>
</gene>
<accession>A0A1F5QBU6</accession>
<evidence type="ECO:0000256" key="1">
    <source>
        <dbReference type="SAM" id="Phobius"/>
    </source>
</evidence>
<organism evidence="2 3">
    <name type="scientific">Candidatus Doudnabacteria bacterium RIFCSPLOWO2_02_FULL_48_13</name>
    <dbReference type="NCBI Taxonomy" id="1817845"/>
    <lineage>
        <taxon>Bacteria</taxon>
        <taxon>Candidatus Doudnaibacteriota</taxon>
    </lineage>
</organism>
<keyword evidence="1" id="KW-1133">Transmembrane helix</keyword>
<dbReference type="Proteomes" id="UP000177235">
    <property type="component" value="Unassembled WGS sequence"/>
</dbReference>
<dbReference type="AlphaFoldDB" id="A0A1F5QBU6"/>
<comment type="caution">
    <text evidence="2">The sequence shown here is derived from an EMBL/GenBank/DDBJ whole genome shotgun (WGS) entry which is preliminary data.</text>
</comment>
<name>A0A1F5QBU6_9BACT</name>
<sequence length="206" mass="23226">MPVFRFYLNLFKENKYWIKKTAFLGGFSLIAGVLVFSLQPESAPRFMQFLRRIFADILEGKEIAIDMATAMAIFKNNVQAGIIGLFGGIALGIIPVLSVIVNFFIIGYLFAFFSQQRAEGLLVFFVSVVPHAIVEIPLFLITAAFGLRLGWFWKINRELSNWEKLKLCLKDNLKLVPLLVVGFFLAALAEIFVSGRLAERYASGQF</sequence>
<feature type="transmembrane region" description="Helical" evidence="1">
    <location>
        <begin position="173"/>
        <end position="193"/>
    </location>
</feature>
<evidence type="ECO:0008006" key="4">
    <source>
        <dbReference type="Google" id="ProtNLM"/>
    </source>
</evidence>
<feature type="transmembrane region" description="Helical" evidence="1">
    <location>
        <begin position="122"/>
        <end position="153"/>
    </location>
</feature>
<dbReference type="PANTHER" id="PTHR35337">
    <property type="entry name" value="SLR1478 PROTEIN"/>
    <property type="match status" value="1"/>
</dbReference>